<keyword evidence="5 7" id="KW-1133">Transmembrane helix</keyword>
<protein>
    <recommendedName>
        <fullName evidence="3">ER membrane protein complex subunit 3</fullName>
    </recommendedName>
</protein>
<accession>A0A1I8FJ49</accession>
<dbReference type="InterPro" id="IPR008568">
    <property type="entry name" value="EMC3"/>
</dbReference>
<name>A0A1I8FJ49_9PLAT</name>
<evidence type="ECO:0000256" key="2">
    <source>
        <dbReference type="ARBA" id="ARBA00005376"/>
    </source>
</evidence>
<evidence type="ECO:0000256" key="6">
    <source>
        <dbReference type="ARBA" id="ARBA00023136"/>
    </source>
</evidence>
<dbReference type="GO" id="GO:0034975">
    <property type="term" value="P:protein folding in endoplasmic reticulum"/>
    <property type="evidence" value="ECO:0007669"/>
    <property type="project" value="TreeGrafter"/>
</dbReference>
<comment type="similarity">
    <text evidence="2">Belongs to the EMC3 family.</text>
</comment>
<reference evidence="9" key="1">
    <citation type="submission" date="2016-11" db="UniProtKB">
        <authorList>
            <consortium name="WormBaseParasite"/>
        </authorList>
    </citation>
    <scope>IDENTIFICATION</scope>
</reference>
<sequence length="106" mass="12070">MAELLLDSAIRMWVFLPLVIITFLFGVIRHYVTILISAEKKAEPEQVSDQQVGADCAAGCSERTPTTSPGQAFASRKYYFNDPEHGFFKTVKTRKRHDEESMTDRQ</sequence>
<feature type="transmembrane region" description="Helical" evidence="7">
    <location>
        <begin position="12"/>
        <end position="32"/>
    </location>
</feature>
<dbReference type="PANTHER" id="PTHR13116">
    <property type="entry name" value="ER MEMBRANE PROTEIN COMPLEX SUBUNIT 3"/>
    <property type="match status" value="1"/>
</dbReference>
<keyword evidence="8" id="KW-1185">Reference proteome</keyword>
<keyword evidence="4 7" id="KW-0812">Transmembrane</keyword>
<evidence type="ECO:0000256" key="3">
    <source>
        <dbReference type="ARBA" id="ARBA00020822"/>
    </source>
</evidence>
<keyword evidence="6 7" id="KW-0472">Membrane</keyword>
<dbReference type="PANTHER" id="PTHR13116:SF5">
    <property type="entry name" value="ER MEMBRANE PROTEIN COMPLEX SUBUNIT 3"/>
    <property type="match status" value="1"/>
</dbReference>
<dbReference type="WBParaSite" id="maker-unitig_36131-snap-gene-0.3-mRNA-1">
    <property type="protein sequence ID" value="maker-unitig_36131-snap-gene-0.3-mRNA-1"/>
    <property type="gene ID" value="maker-unitig_36131-snap-gene-0.3"/>
</dbReference>
<evidence type="ECO:0000313" key="8">
    <source>
        <dbReference type="Proteomes" id="UP000095280"/>
    </source>
</evidence>
<organism evidence="8 9">
    <name type="scientific">Macrostomum lignano</name>
    <dbReference type="NCBI Taxonomy" id="282301"/>
    <lineage>
        <taxon>Eukaryota</taxon>
        <taxon>Metazoa</taxon>
        <taxon>Spiralia</taxon>
        <taxon>Lophotrochozoa</taxon>
        <taxon>Platyhelminthes</taxon>
        <taxon>Rhabditophora</taxon>
        <taxon>Macrostomorpha</taxon>
        <taxon>Macrostomida</taxon>
        <taxon>Macrostomidae</taxon>
        <taxon>Macrostomum</taxon>
    </lineage>
</organism>
<dbReference type="GO" id="GO:0072546">
    <property type="term" value="C:EMC complex"/>
    <property type="evidence" value="ECO:0007669"/>
    <property type="project" value="TreeGrafter"/>
</dbReference>
<evidence type="ECO:0000256" key="5">
    <source>
        <dbReference type="ARBA" id="ARBA00022989"/>
    </source>
</evidence>
<dbReference type="Proteomes" id="UP000095280">
    <property type="component" value="Unplaced"/>
</dbReference>
<evidence type="ECO:0000256" key="7">
    <source>
        <dbReference type="SAM" id="Phobius"/>
    </source>
</evidence>
<dbReference type="Pfam" id="PF01956">
    <property type="entry name" value="EMC3_TMCO1"/>
    <property type="match status" value="1"/>
</dbReference>
<evidence type="ECO:0000313" key="9">
    <source>
        <dbReference type="WBParaSite" id="maker-unitig_36131-snap-gene-0.3-mRNA-1"/>
    </source>
</evidence>
<dbReference type="AlphaFoldDB" id="A0A1I8FJ49"/>
<evidence type="ECO:0000256" key="1">
    <source>
        <dbReference type="ARBA" id="ARBA00004141"/>
    </source>
</evidence>
<evidence type="ECO:0000256" key="4">
    <source>
        <dbReference type="ARBA" id="ARBA00022692"/>
    </source>
</evidence>
<comment type="subcellular location">
    <subcellularLocation>
        <location evidence="1">Membrane</location>
        <topology evidence="1">Multi-pass membrane protein</topology>
    </subcellularLocation>
</comment>
<dbReference type="InterPro" id="IPR002809">
    <property type="entry name" value="EMC3/TMCO1"/>
</dbReference>
<proteinExistence type="inferred from homology"/>